<gene>
    <name evidence="1" type="ORF">Vadar_018460</name>
</gene>
<reference evidence="1 2" key="1">
    <citation type="journal article" date="2021" name="Hortic Res">
        <title>High-quality reference genome and annotation aids understanding of berry development for evergreen blueberry (Vaccinium darrowii).</title>
        <authorList>
            <person name="Yu J."/>
            <person name="Hulse-Kemp A.M."/>
            <person name="Babiker E."/>
            <person name="Staton M."/>
        </authorList>
    </citation>
    <scope>NUCLEOTIDE SEQUENCE [LARGE SCALE GENOMIC DNA]</scope>
    <source>
        <strain evidence="2">cv. NJ 8807/NJ 8810</strain>
        <tissue evidence="1">Young leaf</tissue>
    </source>
</reference>
<proteinExistence type="predicted"/>
<dbReference type="EMBL" id="CM037158">
    <property type="protein sequence ID" value="KAH7851932.1"/>
    <property type="molecule type" value="Genomic_DNA"/>
</dbReference>
<dbReference type="Proteomes" id="UP000828048">
    <property type="component" value="Chromosome 8"/>
</dbReference>
<keyword evidence="2" id="KW-1185">Reference proteome</keyword>
<evidence type="ECO:0000313" key="2">
    <source>
        <dbReference type="Proteomes" id="UP000828048"/>
    </source>
</evidence>
<comment type="caution">
    <text evidence="1">The sequence shown here is derived from an EMBL/GenBank/DDBJ whole genome shotgun (WGS) entry which is preliminary data.</text>
</comment>
<protein>
    <submittedName>
        <fullName evidence="1">Uncharacterized protein</fullName>
    </submittedName>
</protein>
<name>A0ACB7YE67_9ERIC</name>
<organism evidence="1 2">
    <name type="scientific">Vaccinium darrowii</name>
    <dbReference type="NCBI Taxonomy" id="229202"/>
    <lineage>
        <taxon>Eukaryota</taxon>
        <taxon>Viridiplantae</taxon>
        <taxon>Streptophyta</taxon>
        <taxon>Embryophyta</taxon>
        <taxon>Tracheophyta</taxon>
        <taxon>Spermatophyta</taxon>
        <taxon>Magnoliopsida</taxon>
        <taxon>eudicotyledons</taxon>
        <taxon>Gunneridae</taxon>
        <taxon>Pentapetalae</taxon>
        <taxon>asterids</taxon>
        <taxon>Ericales</taxon>
        <taxon>Ericaceae</taxon>
        <taxon>Vaccinioideae</taxon>
        <taxon>Vaccinieae</taxon>
        <taxon>Vaccinium</taxon>
    </lineage>
</organism>
<evidence type="ECO:0000313" key="1">
    <source>
        <dbReference type="EMBL" id="KAH7851932.1"/>
    </source>
</evidence>
<accession>A0ACB7YE67</accession>
<sequence>MTFHACSNVVFIRVYPKAIYEFFSVMTNTCNKVYEKLQKCAVTHSRPGDLIMLVNTFLDRMKQAFFCERGDYDSYYGHFFHHWYAQSLIDHADNVLSLASLAFEDTRIVVKEMSVQYYQIDEMAMLVKSGPDLKYIDRRVLNSAWDRGLSVAGQNAVPCYDRAGFMRIVETSKPINDPDHHCFLFCVHQQLSPFVQQTICFPELDYFIKSMHDVAYPPHVNLQPSKSTPGYDLKLEEFLGGAETFKPVLRFCHGLPISLNPNNVAALRCASEVLEMTEALEDGNLISKTEAFLMEKLYNSSQILRNSLSIGGKPPNVRRCCDSIAWKVSRENPSTRDALTEDSWWFQDTVTVRIDHFMRIITALRANGLKPEIVDSCIMYYAGKG</sequence>